<evidence type="ECO:0000313" key="3">
    <source>
        <dbReference type="EMBL" id="KAK6177099.1"/>
    </source>
</evidence>
<gene>
    <name evidence="3" type="ORF">SNE40_015272</name>
</gene>
<feature type="transmembrane region" description="Helical" evidence="2">
    <location>
        <begin position="6"/>
        <end position="34"/>
    </location>
</feature>
<name>A0AAN8JJQ7_PATCE</name>
<accession>A0AAN8JJQ7</accession>
<evidence type="ECO:0000256" key="2">
    <source>
        <dbReference type="SAM" id="Phobius"/>
    </source>
</evidence>
<dbReference type="Proteomes" id="UP001347796">
    <property type="component" value="Unassembled WGS sequence"/>
</dbReference>
<feature type="compositionally biased region" description="Basic and acidic residues" evidence="1">
    <location>
        <begin position="132"/>
        <end position="143"/>
    </location>
</feature>
<feature type="compositionally biased region" description="Low complexity" evidence="1">
    <location>
        <begin position="54"/>
        <end position="72"/>
    </location>
</feature>
<feature type="compositionally biased region" description="Polar residues" evidence="1">
    <location>
        <begin position="242"/>
        <end position="254"/>
    </location>
</feature>
<evidence type="ECO:0000313" key="4">
    <source>
        <dbReference type="Proteomes" id="UP001347796"/>
    </source>
</evidence>
<keyword evidence="2" id="KW-1133">Transmembrane helix</keyword>
<dbReference type="AlphaFoldDB" id="A0AAN8JJQ7"/>
<evidence type="ECO:0000256" key="1">
    <source>
        <dbReference type="SAM" id="MobiDB-lite"/>
    </source>
</evidence>
<feature type="compositionally biased region" description="Basic residues" evidence="1">
    <location>
        <begin position="211"/>
        <end position="221"/>
    </location>
</feature>
<feature type="compositionally biased region" description="Basic and acidic residues" evidence="1">
    <location>
        <begin position="162"/>
        <end position="193"/>
    </location>
</feature>
<sequence>MAEGDLNIGVIIGIVIALLVVVFAVILVIIYCFVKVRRDEKAGHNIEAPSRADSSWSTKASSNYSASNASQAQHHDKDSSQDITSISSNDSVFGYNNVTYNPNGGERGKKVAYHKKHVYFNEGFESTTADSSTERIKYKKNEPRNGSISRESRTGSKRRSRERNSVSDKPDRSDSVDTSKSRGSGDRSSRPQDRPSSNGSLPRASSGGHRSSGRSRSRSSGRRSQSGGRPRSHGRRSHYARSASSDGSSRNPKSSLPDEQRPSISSMYKNKAFRDDDDRSPSPDLERAVSSHPESQV</sequence>
<feature type="region of interest" description="Disordered" evidence="1">
    <location>
        <begin position="127"/>
        <end position="297"/>
    </location>
</feature>
<protein>
    <submittedName>
        <fullName evidence="3">Uncharacterized protein</fullName>
    </submittedName>
</protein>
<keyword evidence="2" id="KW-0472">Membrane</keyword>
<keyword evidence="2" id="KW-0812">Transmembrane</keyword>
<dbReference type="EMBL" id="JAZGQO010000010">
    <property type="protein sequence ID" value="KAK6177099.1"/>
    <property type="molecule type" value="Genomic_DNA"/>
</dbReference>
<reference evidence="3 4" key="1">
    <citation type="submission" date="2024-01" db="EMBL/GenBank/DDBJ databases">
        <title>The genome of the rayed Mediterranean limpet Patella caerulea (Linnaeus, 1758).</title>
        <authorList>
            <person name="Anh-Thu Weber A."/>
            <person name="Halstead-Nussloch G."/>
        </authorList>
    </citation>
    <scope>NUCLEOTIDE SEQUENCE [LARGE SCALE GENOMIC DNA]</scope>
    <source>
        <strain evidence="3">AATW-2023a</strain>
        <tissue evidence="3">Whole specimen</tissue>
    </source>
</reference>
<keyword evidence="4" id="KW-1185">Reference proteome</keyword>
<feature type="compositionally biased region" description="Basic residues" evidence="1">
    <location>
        <begin position="230"/>
        <end position="239"/>
    </location>
</feature>
<comment type="caution">
    <text evidence="3">The sequence shown here is derived from an EMBL/GenBank/DDBJ whole genome shotgun (WGS) entry which is preliminary data.</text>
</comment>
<feature type="compositionally biased region" description="Basic and acidic residues" evidence="1">
    <location>
        <begin position="272"/>
        <end position="289"/>
    </location>
</feature>
<organism evidence="3 4">
    <name type="scientific">Patella caerulea</name>
    <name type="common">Rayed Mediterranean limpet</name>
    <dbReference type="NCBI Taxonomy" id="87958"/>
    <lineage>
        <taxon>Eukaryota</taxon>
        <taxon>Metazoa</taxon>
        <taxon>Spiralia</taxon>
        <taxon>Lophotrochozoa</taxon>
        <taxon>Mollusca</taxon>
        <taxon>Gastropoda</taxon>
        <taxon>Patellogastropoda</taxon>
        <taxon>Patelloidea</taxon>
        <taxon>Patellidae</taxon>
        <taxon>Patella</taxon>
    </lineage>
</organism>
<proteinExistence type="predicted"/>
<feature type="region of interest" description="Disordered" evidence="1">
    <location>
        <begin position="45"/>
        <end position="86"/>
    </location>
</feature>